<dbReference type="Pfam" id="PF05935">
    <property type="entry name" value="Arylsulfotrans"/>
    <property type="match status" value="1"/>
</dbReference>
<dbReference type="Pfam" id="PF22073">
    <property type="entry name" value="Cep192_D4"/>
    <property type="match status" value="1"/>
</dbReference>
<dbReference type="InterPro" id="IPR013783">
    <property type="entry name" value="Ig-like_fold"/>
</dbReference>
<dbReference type="InterPro" id="IPR053143">
    <property type="entry name" value="Arylsulfate_ST"/>
</dbReference>
<keyword evidence="3" id="KW-1185">Reference proteome</keyword>
<dbReference type="InterPro" id="IPR010262">
    <property type="entry name" value="Arylsulfotransferase_bact"/>
</dbReference>
<dbReference type="InParanoid" id="C1F6D3"/>
<feature type="domain" description="Cep192/Spd-2-like" evidence="1">
    <location>
        <begin position="28"/>
        <end position="126"/>
    </location>
</feature>
<organism evidence="2 3">
    <name type="scientific">Acidobacterium capsulatum (strain ATCC 51196 / DSM 11244 / BCRC 80197 / JCM 7670 / NBRC 15755 / NCIMB 13165 / 161)</name>
    <dbReference type="NCBI Taxonomy" id="240015"/>
    <lineage>
        <taxon>Bacteria</taxon>
        <taxon>Pseudomonadati</taxon>
        <taxon>Acidobacteriota</taxon>
        <taxon>Terriglobia</taxon>
        <taxon>Terriglobales</taxon>
        <taxon>Acidobacteriaceae</taxon>
        <taxon>Acidobacterium</taxon>
    </lineage>
</organism>
<protein>
    <recommendedName>
        <fullName evidence="1">Cep192/Spd-2-like domain-containing protein</fullName>
    </recommendedName>
</protein>
<evidence type="ECO:0000259" key="1">
    <source>
        <dbReference type="Pfam" id="PF22073"/>
    </source>
</evidence>
<dbReference type="eggNOG" id="COG1520">
    <property type="taxonomic scope" value="Bacteria"/>
</dbReference>
<evidence type="ECO:0000313" key="2">
    <source>
        <dbReference type="EMBL" id="ACO31365.1"/>
    </source>
</evidence>
<accession>C1F6D3</accession>
<dbReference type="GO" id="GO:0004062">
    <property type="term" value="F:aryl sulfotransferase activity"/>
    <property type="evidence" value="ECO:0007669"/>
    <property type="project" value="InterPro"/>
</dbReference>
<reference evidence="2 3" key="1">
    <citation type="journal article" date="2009" name="Appl. Environ. Microbiol.">
        <title>Three genomes from the phylum Acidobacteria provide insight into the lifestyles of these microorganisms in soils.</title>
        <authorList>
            <person name="Ward N.L."/>
            <person name="Challacombe J.F."/>
            <person name="Janssen P.H."/>
            <person name="Henrissat B."/>
            <person name="Coutinho P.M."/>
            <person name="Wu M."/>
            <person name="Xie G."/>
            <person name="Haft D.H."/>
            <person name="Sait M."/>
            <person name="Badger J."/>
            <person name="Barabote R.D."/>
            <person name="Bradley B."/>
            <person name="Brettin T.S."/>
            <person name="Brinkac L.M."/>
            <person name="Bruce D."/>
            <person name="Creasy T."/>
            <person name="Daugherty S.C."/>
            <person name="Davidsen T.M."/>
            <person name="DeBoy R.T."/>
            <person name="Detter J.C."/>
            <person name="Dodson R.J."/>
            <person name="Durkin A.S."/>
            <person name="Ganapathy A."/>
            <person name="Gwinn-Giglio M."/>
            <person name="Han C.S."/>
            <person name="Khouri H."/>
            <person name="Kiss H."/>
            <person name="Kothari S.P."/>
            <person name="Madupu R."/>
            <person name="Nelson K.E."/>
            <person name="Nelson W.C."/>
            <person name="Paulsen I."/>
            <person name="Penn K."/>
            <person name="Ren Q."/>
            <person name="Rosovitz M.J."/>
            <person name="Selengut J.D."/>
            <person name="Shrivastava S."/>
            <person name="Sullivan S.A."/>
            <person name="Tapia R."/>
            <person name="Thompson L.S."/>
            <person name="Watkins K.L."/>
            <person name="Yang Q."/>
            <person name="Yu C."/>
            <person name="Zafar N."/>
            <person name="Zhou L."/>
            <person name="Kuske C.R."/>
        </authorList>
    </citation>
    <scope>NUCLEOTIDE SEQUENCE [LARGE SCALE GENOMIC DNA]</scope>
    <source>
        <strain evidence="3">ATCC 51196 / DSM 11244 / BCRC 80197 / JCM 7670 / NBRC 15755 / NCIMB 13165 / 161</strain>
    </source>
</reference>
<dbReference type="EMBL" id="CP001472">
    <property type="protein sequence ID" value="ACO31365.1"/>
    <property type="molecule type" value="Genomic_DNA"/>
</dbReference>
<sequence length="636" mass="67507">MLLLSATSAGLFFPILLSGCGTGAGAVQLSSQTFDFGQTALHTSVERTVVTVTNSSSSSTSVDLSLSGDSSFSLASSYSCGGTLAAKSSCAVVITYSPQQDGAEAAVLQITQQAQAPQTVNLTGTGVALSAGQGIVTATNNPLVALYTFAPTGQGNVAVQFGTTTGYGFETASYATPTNGDPVSIYVAGMKANTLYHMSATLTLNDGTTYQDSDHTFTTSNFPAAILPTITTTTASGQTPQPGVELMSASNSSITGYLEAYATDLQGNIIWGYNYGDRNNGSDFPTIVQPVKQMTNGDYIVVLSYASQFLLDSNDDVVTPPAGTVDLVREIDLAGNVVKQITMAQLNSELAAAGYNLTLDDFHHDVLVLPNGHWIVLANTIQQETGLTGYSGTVNVLGDVLVDLDTNLKPVWVWNEFDHLDLNRHPMSFPDWTHTNAVLYSPSDGDLVISIRHQNWILKIDYDNGNGAGDIVWHLGEGGDFTLQNGSDPIDWFYAQHNPSFTTTNTDGAFGIVMMDNGDDRIDASGNLCGTSTFSCYTTVPIFTVSESGKTATLTFRDTIPAADYNSWGGNAEVLANGDMEFDLCDEPAASNGDYTSAVEEIKTGNSSQTVWTLQETGANLYRAKRIPSLYPGVQW</sequence>
<gene>
    <name evidence="2" type="ordered locus">ACP_3365</name>
</gene>
<proteinExistence type="predicted"/>
<dbReference type="STRING" id="240015.ACP_3365"/>
<dbReference type="KEGG" id="aca:ACP_3365"/>
<dbReference type="PANTHER" id="PTHR35340:SF5">
    <property type="entry name" value="ASST-DOMAIN-CONTAINING PROTEIN"/>
    <property type="match status" value="1"/>
</dbReference>
<dbReference type="AlphaFoldDB" id="C1F6D3"/>
<dbReference type="HOGENOM" id="CLU_028251_0_0_0"/>
<dbReference type="InterPro" id="IPR054090">
    <property type="entry name" value="Cep192_Spd-2-like_dom"/>
</dbReference>
<dbReference type="PANTHER" id="PTHR35340">
    <property type="entry name" value="PQQ ENZYME REPEAT PROTEIN-RELATED"/>
    <property type="match status" value="1"/>
</dbReference>
<name>C1F6D3_ACIC5</name>
<dbReference type="Gene3D" id="2.60.40.10">
    <property type="entry name" value="Immunoglobulins"/>
    <property type="match status" value="1"/>
</dbReference>
<dbReference type="Proteomes" id="UP000002207">
    <property type="component" value="Chromosome"/>
</dbReference>
<evidence type="ECO:0000313" key="3">
    <source>
        <dbReference type="Proteomes" id="UP000002207"/>
    </source>
</evidence>